<feature type="compositionally biased region" description="Pro residues" evidence="1">
    <location>
        <begin position="141"/>
        <end position="159"/>
    </location>
</feature>
<keyword evidence="2" id="KW-1133">Transmembrane helix</keyword>
<feature type="transmembrane region" description="Helical" evidence="2">
    <location>
        <begin position="7"/>
        <end position="28"/>
    </location>
</feature>
<evidence type="ECO:0000256" key="1">
    <source>
        <dbReference type="SAM" id="MobiDB-lite"/>
    </source>
</evidence>
<protein>
    <recommendedName>
        <fullName evidence="3">PepSY domain-containing protein</fullName>
    </recommendedName>
</protein>
<dbReference type="Gene3D" id="3.10.450.40">
    <property type="match status" value="2"/>
</dbReference>
<evidence type="ECO:0000256" key="2">
    <source>
        <dbReference type="SAM" id="Phobius"/>
    </source>
</evidence>
<feature type="domain" description="PepSY" evidence="3">
    <location>
        <begin position="198"/>
        <end position="255"/>
    </location>
</feature>
<feature type="region of interest" description="Disordered" evidence="1">
    <location>
        <begin position="99"/>
        <end position="202"/>
    </location>
</feature>
<feature type="domain" description="PepSY" evidence="3">
    <location>
        <begin position="38"/>
        <end position="88"/>
    </location>
</feature>
<evidence type="ECO:0000259" key="3">
    <source>
        <dbReference type="Pfam" id="PF03413"/>
    </source>
</evidence>
<accession>A0A1B2DK04</accession>
<feature type="compositionally biased region" description="Polar residues" evidence="1">
    <location>
        <begin position="126"/>
        <end position="136"/>
    </location>
</feature>
<dbReference type="EMBL" id="CP016808">
    <property type="protein sequence ID" value="ANY68026.1"/>
    <property type="molecule type" value="Genomic_DNA"/>
</dbReference>
<sequence length="267" mass="27768">MGQQRKKLMLGITIACMVIICIAGGLWWQSAADARPSITEEQASEQVLQQYVGKIVSAKLGDNVYEVKLQADKGIYDVAVDAKGGGIVSIKLIDGGLPAAGETPPVSSSNQPTDPSASEQAAEPTPGQSPVATPSQEPSTSPAPNPSPEPSLSPGPNPSPGQSSSPATNSSPKPSLKPSDGNGNGGKTPAASPAKQGISPDEAEAIALKQIKGKVEDIELKSSDRSRYYLVEIDTPDDREATVQVHAVTGAIMSITWDEDDDDREDD</sequence>
<reference evidence="4" key="1">
    <citation type="submission" date="2016-08" db="EMBL/GenBank/DDBJ databases">
        <title>Complete Genome Seqeunce of Paenibacillus sp. BIHB 4019 from tea rhizoplane.</title>
        <authorList>
            <person name="Thakur R."/>
            <person name="Swarnkar M.K."/>
            <person name="Gulati A."/>
        </authorList>
    </citation>
    <scope>NUCLEOTIDE SEQUENCE [LARGE SCALE GENOMIC DNA]</scope>
    <source>
        <strain evidence="4">BIHB4019</strain>
    </source>
</reference>
<name>A0A1B2DK04_9BACL</name>
<feature type="compositionally biased region" description="Polar residues" evidence="1">
    <location>
        <begin position="105"/>
        <end position="119"/>
    </location>
</feature>
<organism evidence="4">
    <name type="scientific">Paenibacillus sp. BIHB 4019</name>
    <dbReference type="NCBI Taxonomy" id="1870819"/>
    <lineage>
        <taxon>Bacteria</taxon>
        <taxon>Bacillati</taxon>
        <taxon>Bacillota</taxon>
        <taxon>Bacilli</taxon>
        <taxon>Bacillales</taxon>
        <taxon>Paenibacillaceae</taxon>
        <taxon>Paenibacillus</taxon>
    </lineage>
</organism>
<dbReference type="Pfam" id="PF03413">
    <property type="entry name" value="PepSY"/>
    <property type="match status" value="2"/>
</dbReference>
<evidence type="ECO:0000313" key="4">
    <source>
        <dbReference type="EMBL" id="ANY68026.1"/>
    </source>
</evidence>
<dbReference type="RefSeq" id="WP_099519192.1">
    <property type="nucleotide sequence ID" value="NZ_CP016808.1"/>
</dbReference>
<keyword evidence="2" id="KW-0812">Transmembrane</keyword>
<gene>
    <name evidence="4" type="ORF">BBD42_17245</name>
</gene>
<dbReference type="AlphaFoldDB" id="A0A1B2DK04"/>
<keyword evidence="2" id="KW-0472">Membrane</keyword>
<dbReference type="InterPro" id="IPR025711">
    <property type="entry name" value="PepSY"/>
</dbReference>
<proteinExistence type="predicted"/>